<evidence type="ECO:0000256" key="1">
    <source>
        <dbReference type="ARBA" id="ARBA00001957"/>
    </source>
</evidence>
<accession>A0A7Y4JPH0</accession>
<dbReference type="PANTHER" id="PTHR45527:SF1">
    <property type="entry name" value="FATTY ACID SYNTHASE"/>
    <property type="match status" value="1"/>
</dbReference>
<dbReference type="NCBIfam" id="NF004282">
    <property type="entry name" value="PRK05691.1"/>
    <property type="match status" value="5"/>
</dbReference>
<dbReference type="PROSITE" id="PS00012">
    <property type="entry name" value="PHOSPHOPANTETHEINE"/>
    <property type="match status" value="4"/>
</dbReference>
<dbReference type="InterPro" id="IPR036736">
    <property type="entry name" value="ACP-like_sf"/>
</dbReference>
<keyword evidence="3" id="KW-0596">Phosphopantetheine</keyword>
<evidence type="ECO:0000313" key="7">
    <source>
        <dbReference type="EMBL" id="NOK07852.1"/>
    </source>
</evidence>
<dbReference type="SUPFAM" id="SSF56801">
    <property type="entry name" value="Acetyl-CoA synthetase-like"/>
    <property type="match status" value="5"/>
</dbReference>
<evidence type="ECO:0000313" key="8">
    <source>
        <dbReference type="Proteomes" id="UP000528460"/>
    </source>
</evidence>
<dbReference type="Pfam" id="PF00501">
    <property type="entry name" value="AMP-binding"/>
    <property type="match status" value="5"/>
</dbReference>
<dbReference type="InterPro" id="IPR006162">
    <property type="entry name" value="Ppantetheine_attach_site"/>
</dbReference>
<proteinExistence type="inferred from homology"/>
<dbReference type="NCBIfam" id="NF003417">
    <property type="entry name" value="PRK04813.1"/>
    <property type="match status" value="5"/>
</dbReference>
<dbReference type="SMART" id="SM00823">
    <property type="entry name" value="PKS_PP"/>
    <property type="match status" value="4"/>
</dbReference>
<dbReference type="Gene3D" id="3.40.50.980">
    <property type="match status" value="10"/>
</dbReference>
<dbReference type="InterPro" id="IPR009081">
    <property type="entry name" value="PP-bd_ACP"/>
</dbReference>
<dbReference type="FunFam" id="3.30.559.30:FF:000001">
    <property type="entry name" value="Non-ribosomal peptide synthetase"/>
    <property type="match status" value="3"/>
</dbReference>
<dbReference type="FunFam" id="1.10.1200.10:FF:000005">
    <property type="entry name" value="Nonribosomal peptide synthetase 1"/>
    <property type="match status" value="3"/>
</dbReference>
<dbReference type="FunFam" id="3.40.50.12780:FF:000012">
    <property type="entry name" value="Non-ribosomal peptide synthetase"/>
    <property type="match status" value="4"/>
</dbReference>
<dbReference type="PROSITE" id="PS50075">
    <property type="entry name" value="CARRIER"/>
    <property type="match status" value="4"/>
</dbReference>
<dbReference type="CDD" id="cd17646">
    <property type="entry name" value="A_NRPS_AB3403-like"/>
    <property type="match status" value="1"/>
</dbReference>
<dbReference type="InterPro" id="IPR020806">
    <property type="entry name" value="PKS_PP-bd"/>
</dbReference>
<comment type="cofactor">
    <cofactor evidence="1">
        <name>pantetheine 4'-phosphate</name>
        <dbReference type="ChEBI" id="CHEBI:47942"/>
    </cofactor>
</comment>
<dbReference type="RefSeq" id="WP_171412124.1">
    <property type="nucleotide sequence ID" value="NZ_JABFJW010000009.1"/>
</dbReference>
<dbReference type="Gene3D" id="1.10.1200.10">
    <property type="entry name" value="ACP-like"/>
    <property type="match status" value="4"/>
</dbReference>
<dbReference type="NCBIfam" id="TIGR01733">
    <property type="entry name" value="AA-adenyl-dom"/>
    <property type="match status" value="4"/>
</dbReference>
<dbReference type="GO" id="GO:0031177">
    <property type="term" value="F:phosphopantetheine binding"/>
    <property type="evidence" value="ECO:0007669"/>
    <property type="project" value="InterPro"/>
</dbReference>
<name>A0A7Y4JPH0_9BACT</name>
<feature type="domain" description="Carrier" evidence="6">
    <location>
        <begin position="993"/>
        <end position="1068"/>
    </location>
</feature>
<dbReference type="Gene3D" id="3.30.559.30">
    <property type="entry name" value="Nonribosomal peptide synthetase, condensation domain"/>
    <property type="match status" value="5"/>
</dbReference>
<dbReference type="FunFam" id="3.30.559.10:FF:000012">
    <property type="entry name" value="Non-ribosomal peptide synthetase"/>
    <property type="match status" value="5"/>
</dbReference>
<dbReference type="InterPro" id="IPR023213">
    <property type="entry name" value="CAT-like_dom_sf"/>
</dbReference>
<dbReference type="FunFam" id="3.40.50.980:FF:000001">
    <property type="entry name" value="Non-ribosomal peptide synthetase"/>
    <property type="match status" value="4"/>
</dbReference>
<keyword evidence="5" id="KW-0436">Ligase</keyword>
<evidence type="ECO:0000256" key="3">
    <source>
        <dbReference type="ARBA" id="ARBA00022450"/>
    </source>
</evidence>
<dbReference type="GO" id="GO:0043041">
    <property type="term" value="P:amino acid activation for nonribosomal peptide biosynthetic process"/>
    <property type="evidence" value="ECO:0007669"/>
    <property type="project" value="TreeGrafter"/>
</dbReference>
<feature type="domain" description="Carrier" evidence="6">
    <location>
        <begin position="2058"/>
        <end position="2133"/>
    </location>
</feature>
<dbReference type="CDD" id="cd12117">
    <property type="entry name" value="A_NRPS_Srf_like"/>
    <property type="match status" value="1"/>
</dbReference>
<dbReference type="Proteomes" id="UP000528460">
    <property type="component" value="Unassembled WGS sequence"/>
</dbReference>
<dbReference type="FunFam" id="3.40.50.980:FF:000002">
    <property type="entry name" value="Enterobactin synthetase component F"/>
    <property type="match status" value="1"/>
</dbReference>
<dbReference type="SUPFAM" id="SSF52777">
    <property type="entry name" value="CoA-dependent acyltransferases"/>
    <property type="match status" value="10"/>
</dbReference>
<dbReference type="CDD" id="cd19531">
    <property type="entry name" value="LCL_NRPS-like"/>
    <property type="match status" value="5"/>
</dbReference>
<comment type="caution">
    <text evidence="7">The sequence shown here is derived from an EMBL/GenBank/DDBJ whole genome shotgun (WGS) entry which is preliminary data.</text>
</comment>
<dbReference type="Pfam" id="PF00550">
    <property type="entry name" value="PP-binding"/>
    <property type="match status" value="4"/>
</dbReference>
<feature type="domain" description="Carrier" evidence="6">
    <location>
        <begin position="4180"/>
        <end position="4255"/>
    </location>
</feature>
<evidence type="ECO:0000259" key="6">
    <source>
        <dbReference type="PROSITE" id="PS50075"/>
    </source>
</evidence>
<dbReference type="Gene3D" id="3.30.559.10">
    <property type="entry name" value="Chloramphenicol acetyltransferase-like domain"/>
    <property type="match status" value="5"/>
</dbReference>
<dbReference type="CDD" id="cd05930">
    <property type="entry name" value="A_NRPS"/>
    <property type="match status" value="2"/>
</dbReference>
<feature type="non-terminal residue" evidence="7">
    <location>
        <position position="4844"/>
    </location>
</feature>
<feature type="domain" description="Carrier" evidence="6">
    <location>
        <begin position="3116"/>
        <end position="3191"/>
    </location>
</feature>
<dbReference type="Pfam" id="PF00668">
    <property type="entry name" value="Condensation"/>
    <property type="match status" value="5"/>
</dbReference>
<dbReference type="PROSITE" id="PS00455">
    <property type="entry name" value="AMP_BINDING"/>
    <property type="match status" value="4"/>
</dbReference>
<dbReference type="GO" id="GO:0005829">
    <property type="term" value="C:cytosol"/>
    <property type="evidence" value="ECO:0007669"/>
    <property type="project" value="TreeGrafter"/>
</dbReference>
<sequence length="4844" mass="528483">MTLPSDDKRSRLAELLRGKIRPSTRVAASFGQERMWLQERLSPGNAALHMAVTVRLSGQLDPVALSRAFQAVVDRHDALRTTFPEHEGRPLQQVAPDLELSIAEVDLGSLPEAQREPEAFRRVREDVRVPFDLERGPLLRAVRYRLSENAHLLLVTVHHIVSDGWSMGVLVREVAELYQAFASGQPPSLKALPLQYADYAAWQRQGAQGDALEAQLSYWRQRLDPHAVLELPSDRPRPANMDVQGARHSIVLPPALTQGLKELGLREGRTLFSVLLAAFNVLLQRYSGQDDLAVGTPVAGRSRSELEGLIGLFVNTLVLRSDLSGDPSFRELLSQVHDSALGAFAHQDVSFEKLVEVLQPSRRLNVSPLFQVMFVLQNAPLSLPPLPGLRMDAQPVDAGAARFDLTLIATEEARGLRLIAEYRTALFDEATVARMLGHLRSVLQAVTVDAGQRVSALPLMEEGERRQVLLDWNATATDFPRDATLHGLIEAQVERTPDAVALEFEGRTLTYRELDARANQLAHALIAQGVGPEVRVGLLLERSLELVVALLATLKAGGAYVPFDPAYPAQRLTWMLEDARPAVLLAQEHLLSRLPAHDARVLCLDTQWEDIARQPRHAPPPRATADGLAYVIFTSGSTGRPKGAMNAHGPVVNRLLWMQSAYDLRPHDVVLQKTPFSFDVSVWEFFWPLMTGARLVVARPGGHQEPAYLARLIAEAGVTTLHFVPSMLQVFLEEPGLEACTSLRRVVCSGEALPVELAERCLRRLPWAGLHNLYGPTEAAVDVTFHQCLPGESRRSVPIGRPVANTQIRLLDSRMAPVPVGVPGELFIGGVQVGRGYLGRPELTAERFIPDGFSDTPGARLYRTGDVARWLPDGAIEYVGRADFQVKVRGLRIELGEIEASLEQHPGVRQAVVVAREDAAGDKRLVAYVACRSGAETVDVSALRSQLHEKLPEYMVPSAFVVLDALPLTPSGKVDRKALPAPEAPVSTAEYVAPRNPTEEKLAALWAQVLRVPRVGATDHFFELGGHSLLATQLVSRVRAAFGVELALRTVFEAPTLEGLARHLDAAGTSEPAASGLPPLVPVPRGEAPPLSFAQQRLWLIDQLEPGTATYNMPVALRLSGALDVESLRRGLEALMHRHEALRTTFRDTPEGPVQIIAPPSALTLDLTDLRSLPHEERQAEARHRATAEALRPFALTTGPLVRAALLVLEEQEHLLLLTIHHIVSDGWSLGVLVREVAELYRAFASGQAPALTPLRLQYADYAAWQRQWMRGDALEAQLSYWRQRLDPHAVLELPTDRPRQAQPDGRGARYELLLPLPLVQRLKLVALREGRTLFSVLLAAFNVLLQRYSGQDDLAVGTPVAGRSRSELEGLIGLFVNTLVLRSDLSGDPSFRQLLGQVHDSALGAFAHQDVPFEKLVEVLQPSRWLNVSPLFQVMFVLQNAPLSLVPLPGLRMDTLPVDGGVARFDLTLVASEEARGLRLSAEYRTALFDEATVARMLGHLRSLLQAVVRDVRQPLSALPLMDEAEQRQLLIDWNDTRSPFPHETSIHQRFAEQARDTPDAVAVVFSDEHLTYRQLDERANQLAHALIGLGVRPGTRVALGLGRSLDLIVAILGVLKAGAAYVPLEMSYPHERLAMLLEDSGAPVLVTRSDWEQSLPSFFGATLLLDDEAPLLARKPTHAPSVPASADSLAYVMFTSGSTGRPKGVMVPHRGVVRLVCGASYFRFGPEHRYFQLAPTAFDASTMEIWGALLHGAQLVLAPPHSLSLEELAAFFRRHAPTSVVLTTALFEQLALHQGETLARVSQLMIGGDVMPAERARQHLAKLAPGSVLINGYGPTENTTASTAHIMTAASAVGHAVPIGKPIGQSTVYVLDTHLRPVPVGVAGELFVGGAGLAWGYLRRPDLTAERFVPNAFTSSPGERLYRTGDRARWRADGTLEFLGRTDFQVKVRGFRIEPGEVESALQRLPGVAETLVMAREDVPGDKRLVAYVAIPSGAGGPTLDAAALRAHLQQQLPGHMVPTAFVVMEALPLTPNGKVDRAALPVPSAAALERGRYVPPTTPTEQKLAALWTEVLRVERIGAEDDFFEVGGHSLLATQLVSRVLVAFGVELPLRTFFEAPTLAALARRIDEAGPRASEEEGPALMPVPRTGDLPLSFAQQRLWLIDQLEPGSLAYNIPTALRMQGVVDVAALEQAFRALIERHEPLRTTFAPRQPEPVQVIHSAVDFSLSVVDLGALGDAALEESRRLASAEAMRPFDLAQGPLLRVQLLRLAATEHVLLLTMHHIVSDGWSMGVLVRELVAFYEAFREGRSPDVAPLPVQYADYAAWQRSWLQGEVLEAQLGYWKQQLTGAPALLELPTDKPRPAVQSQRGASLPVHLPLSDALTDFCQREGVTPFMALLAAFQVLLSRYSGQEDVSVGTPIAGRTRGETEGLIGLFINTLVLRSHVAPEASFRQLLARVRDTTLAAYEHQHLPFEKLVEELQPQRSLSHSPLFQVMLVLQNAPASELSLSGLSFQPLTRDFEATKSDLTLSLSQTPHGLTGKLGYRTDLFESSTVSRMVEHLRVLLEAALASPDSRVSELPLLTDTERKQLLQDFVSTEAPLPPPRSVHSLFEQRVALQPDAPAVACDGQVLMYGELDARANQLAWHLRALGVGTDSCVALCLERSVETVVALLGVWKAGGAYVPLDPAQPALRLQSLVQEVSAPVVVTVARYASAFESSSAHVVRLDEDASVLSRLRTDAPPVEAHPDSLAYVLFTSGSTGRPKGVAVAHSQLFTYVDSVTQRLGLEDCASFALVSTFVADLGNTVLFPALTTGGLLHVLTQECASSPAALADYFARHPIDCMKVVPSHLAALLTAPEPRQVLPRKRLVLGGESSTWALLQSVHALAPDCEVHNHYGPTETTVGVLAGRVQLPPAHPAPASVPLGWPLAHSRLYVLDASLRPTPLGVPGELFVGGAQVTRGYLARPDLTAERYVPDPFSPAPGARMYRTGDRVRWLSDGRVEFLGRVDFQVKVRGFRVEPGEVATVLRALPSVHEAVVVARQDSPGEARLVAYVVADSTDVSSLRENLKQRLPEYMVPSAFVFLEALPLTPNGKVDRKALPVPEATSSTAYVAPGTPTEEKLAALWAEVLRLPRVGATDHFFELGGHSLLATQLVARVRAAFDVELPLRSVFEAPTLTGLARHLDDARARASGLLAPPLVAVPRTGELPLSFAQQRLWFLDQLQPGTATYNMPYALRLEGPADVSALERAFHALIHRHESLRTTFHAHAGDPVQRIHSSVDFVLERMDLEHLAEDARQAEAQRLAAAEALRPFDLTRGPLLRASLLKLAEHQHVLLVTLHHIVSDGWSRGVLVREVAALYAAFVQDRPSPLPELPLQYADFAVWQRSWLQGDALGAQLDYWKQQLSGAPALLELPTDKPRPAVQTQRGASLPVHLPLLLSEALSDFCQLEGVTPFMALLALFQVLLSRYSGQQDISVGSPIAGRTRAETEGLIGFFVNTLVLRSNVQPTLSFRQLLAQVRDTTLAAYEHQHLPFEKLVEELQPRRSLSHSPLFQVMLVLQNMPATELSLAGLTFRSLEQDFESTKFDLRLSLTRTAQGLTGALGYRTDLFESSTVSRMVAHLRVLLEAALSSPDSRVSELPLLTEAEKKLLLQDFVSTEAPLPPPRSVHSLFEQRAALQPNAPAVACDGQVLTYGELDARANQLAWHLRSLGVGTDSCVALCLERSVETVVALLGVWKAGGAYVPLDPAQPALRLQSLVQEVSAPVVVTAARYASAFESSSAHVVRLDEDAATLSRLRTDAPPVEAHPDSLAYVLFTSGSTGRPKGVAVAHSQLFTYVDSVTQRLGLESCASFALVSTFVADLGNTVLFPALATGGLLHVLTQECASSPAALADYFARHPIDCMKVVPSHLAALLTAPEPRHVLPRKRLVLGGESSTWALLQSVHALAPDCEVHNHYGPTETTVGVLAGRVQLPPAHPAPASVPLGWPLAHSRLYVLDASLRPTPLGVPGELFVGGAQVTRGYMARPDLTAERYVPDPFSPAPGARMYRTGDRVRWLSDGRVEFLGRVDFQVKVRGFRVEPGEVATVLRALPPVHEAVVVARQDSPGDTRLVAYVVPSSGTLDVASVRALLQQRLPEYMVPSAFVVLEALPLTPNGKVDRKALPVPQASTPSTDYVSPSTPTEELLASLWAEVLRVERVGIAEDFFALGGHSLLATQLVSRIRAAFGVEVPLRALFEAPTIAALAPRIEAARQARAFQAPPLVPAPRTGELPLSFAQQRLWFLDQLVPGASTYNIPSILRLDGELHVEALSQSLTELVRRHEALRTTFSETQGQPFQRIASPSELPLPTLDLTHLGESALDEARRLASTEAQRPFDLASGPLVRALLLKLAPTEHVLVFTLHHIVSDGWSRGVLVREVAALYQAFSDGRPSPLPELPVQYADYALWQRSWLQGDVLDAQLSYWRQRLADAAPLELPTDFPRPAVQSSHGGMQPLRLPLPIAGALKALAQREAVTPFMLLMAAFQVLLSRYSGQEDISVGTPIAGRTHAQTESLIGFFVNTLVLRSQVSSGASFRQLIQQVREASLGAYAHQDIPFERLVEALRPQRDLTRPPLFQALFALQNTSMPSLQLPGLSLRGLELEGHNVKAELELFLFETPDGFDGALGFNTDLFAPATAQRMARHFVSLVEALVSHPEASLASASMLSQDELHQVLVRWNDTRSPFPAEASIHQCIEAQVERTPDAVALEFEGRTLTYRELDARANQLAHALIAQGVGPEVRVGLLLERSLELVVALLATLKAGGAYVPFDPAYPAQRLTWMLEDARPAVLLAQEHLLSRLPAH</sequence>
<dbReference type="FunFam" id="3.30.300.30:FF:000010">
    <property type="entry name" value="Enterobactin synthetase component F"/>
    <property type="match status" value="4"/>
</dbReference>
<dbReference type="SUPFAM" id="SSF47336">
    <property type="entry name" value="ACP-like"/>
    <property type="match status" value="4"/>
</dbReference>
<dbReference type="InterPro" id="IPR020845">
    <property type="entry name" value="AMP-binding_CS"/>
</dbReference>
<gene>
    <name evidence="7" type="ORF">HNS30_02180</name>
</gene>
<dbReference type="GO" id="GO:0072330">
    <property type="term" value="P:monocarboxylic acid biosynthetic process"/>
    <property type="evidence" value="ECO:0007669"/>
    <property type="project" value="UniProtKB-ARBA"/>
</dbReference>
<evidence type="ECO:0000256" key="5">
    <source>
        <dbReference type="ARBA" id="ARBA00022598"/>
    </source>
</evidence>
<dbReference type="InterPro" id="IPR025110">
    <property type="entry name" value="AMP-bd_C"/>
</dbReference>
<evidence type="ECO:0000256" key="2">
    <source>
        <dbReference type="ARBA" id="ARBA00006432"/>
    </source>
</evidence>
<dbReference type="InterPro" id="IPR010071">
    <property type="entry name" value="AA_adenyl_dom"/>
</dbReference>
<comment type="similarity">
    <text evidence="2">Belongs to the ATP-dependent AMP-binding enzyme family.</text>
</comment>
<dbReference type="Gene3D" id="3.30.300.30">
    <property type="match status" value="4"/>
</dbReference>
<dbReference type="GO" id="GO:0044550">
    <property type="term" value="P:secondary metabolite biosynthetic process"/>
    <property type="evidence" value="ECO:0007669"/>
    <property type="project" value="UniProtKB-ARBA"/>
</dbReference>
<organism evidence="7 8">
    <name type="scientific">Corallococcus exercitus</name>
    <dbReference type="NCBI Taxonomy" id="2316736"/>
    <lineage>
        <taxon>Bacteria</taxon>
        <taxon>Pseudomonadati</taxon>
        <taxon>Myxococcota</taxon>
        <taxon>Myxococcia</taxon>
        <taxon>Myxococcales</taxon>
        <taxon>Cystobacterineae</taxon>
        <taxon>Myxococcaceae</taxon>
        <taxon>Corallococcus</taxon>
    </lineage>
</organism>
<protein>
    <submittedName>
        <fullName evidence="7">Non-ribosomal peptide synthase/polyketide synthase</fullName>
    </submittedName>
</protein>
<dbReference type="FunFam" id="1.10.1200.10:FF:000016">
    <property type="entry name" value="Non-ribosomal peptide synthase"/>
    <property type="match status" value="1"/>
</dbReference>
<dbReference type="FunFam" id="2.30.38.10:FF:000001">
    <property type="entry name" value="Non-ribosomal peptide synthetase PvdI"/>
    <property type="match status" value="4"/>
</dbReference>
<dbReference type="InterPro" id="IPR000873">
    <property type="entry name" value="AMP-dep_synth/lig_dom"/>
</dbReference>
<dbReference type="PANTHER" id="PTHR45527">
    <property type="entry name" value="NONRIBOSOMAL PEPTIDE SYNTHETASE"/>
    <property type="match status" value="1"/>
</dbReference>
<evidence type="ECO:0000256" key="4">
    <source>
        <dbReference type="ARBA" id="ARBA00022553"/>
    </source>
</evidence>
<dbReference type="InterPro" id="IPR001242">
    <property type="entry name" value="Condensation_dom"/>
</dbReference>
<reference evidence="7 8" key="1">
    <citation type="submission" date="2020-05" db="EMBL/GenBank/DDBJ databases">
        <authorList>
            <person name="Whitworth D."/>
        </authorList>
    </citation>
    <scope>NUCLEOTIDE SEQUENCE [LARGE SCALE GENOMIC DNA]</scope>
    <source>
        <strain evidence="7 8">CA046A</strain>
    </source>
</reference>
<keyword evidence="4" id="KW-0597">Phosphoprotein</keyword>
<dbReference type="EMBL" id="JABFJW010000009">
    <property type="protein sequence ID" value="NOK07852.1"/>
    <property type="molecule type" value="Genomic_DNA"/>
</dbReference>
<dbReference type="Gene3D" id="2.30.38.10">
    <property type="entry name" value="Luciferase, Domain 3"/>
    <property type="match status" value="4"/>
</dbReference>
<dbReference type="Pfam" id="PF13193">
    <property type="entry name" value="AMP-binding_C"/>
    <property type="match status" value="4"/>
</dbReference>
<dbReference type="GO" id="GO:0016874">
    <property type="term" value="F:ligase activity"/>
    <property type="evidence" value="ECO:0007669"/>
    <property type="project" value="UniProtKB-KW"/>
</dbReference>
<dbReference type="InterPro" id="IPR045851">
    <property type="entry name" value="AMP-bd_C_sf"/>
</dbReference>